<dbReference type="Gene3D" id="3.40.630.30">
    <property type="match status" value="1"/>
</dbReference>
<evidence type="ECO:0000313" key="2">
    <source>
        <dbReference type="EMBL" id="WNC73245.1"/>
    </source>
</evidence>
<sequence length="187" mass="21472">MQFETNNYAMQLLHADDQEFFTGLYQDPTTCKYTGGVFTKEQAFARFEFCLKRNTQNTLLTFTITGKAKGKSKDTCDKHPQGFCMLVWSKTLPTVEVGIMLKSEYIGKGIAKEVLAELLTVAFSKVGIERLMIRTNVNNSAMIKTIERFRYPTDKITTEQINADRISADSKIMYTDDDYYWYIDKPA</sequence>
<keyword evidence="3" id="KW-1185">Reference proteome</keyword>
<dbReference type="Pfam" id="PF13302">
    <property type="entry name" value="Acetyltransf_3"/>
    <property type="match status" value="1"/>
</dbReference>
<proteinExistence type="predicted"/>
<reference evidence="3" key="1">
    <citation type="submission" date="2023-09" db="EMBL/GenBank/DDBJ databases">
        <authorList>
            <person name="Li S."/>
            <person name="Li X."/>
            <person name="Zhang C."/>
            <person name="Zhao Z."/>
        </authorList>
    </citation>
    <scope>NUCLEOTIDE SEQUENCE [LARGE SCALE GENOMIC DNA]</scope>
    <source>
        <strain evidence="3">SQ149</strain>
    </source>
</reference>
<dbReference type="InterPro" id="IPR016181">
    <property type="entry name" value="Acyl_CoA_acyltransferase"/>
</dbReference>
<dbReference type="InterPro" id="IPR051531">
    <property type="entry name" value="N-acetyltransferase"/>
</dbReference>
<dbReference type="PANTHER" id="PTHR43792:SF1">
    <property type="entry name" value="N-ACETYLTRANSFERASE DOMAIN-CONTAINING PROTEIN"/>
    <property type="match status" value="1"/>
</dbReference>
<accession>A0ABY9TWP4</accession>
<dbReference type="EMBL" id="CP134145">
    <property type="protein sequence ID" value="WNC73245.1"/>
    <property type="molecule type" value="Genomic_DNA"/>
</dbReference>
<protein>
    <submittedName>
        <fullName evidence="2">GNAT family N-acetyltransferase</fullName>
    </submittedName>
</protein>
<feature type="domain" description="N-acetyltransferase" evidence="1">
    <location>
        <begin position="13"/>
        <end position="149"/>
    </location>
</feature>
<gene>
    <name evidence="2" type="ORF">RGQ13_04445</name>
</gene>
<dbReference type="Proteomes" id="UP001258994">
    <property type="component" value="Chromosome"/>
</dbReference>
<dbReference type="RefSeq" id="WP_348392357.1">
    <property type="nucleotide sequence ID" value="NZ_CP134145.1"/>
</dbReference>
<name>A0ABY9TWP4_9GAMM</name>
<dbReference type="InterPro" id="IPR000182">
    <property type="entry name" value="GNAT_dom"/>
</dbReference>
<organism evidence="2 3">
    <name type="scientific">Thalassotalea psychrophila</name>
    <dbReference type="NCBI Taxonomy" id="3065647"/>
    <lineage>
        <taxon>Bacteria</taxon>
        <taxon>Pseudomonadati</taxon>
        <taxon>Pseudomonadota</taxon>
        <taxon>Gammaproteobacteria</taxon>
        <taxon>Alteromonadales</taxon>
        <taxon>Colwelliaceae</taxon>
        <taxon>Thalassotalea</taxon>
    </lineage>
</organism>
<evidence type="ECO:0000313" key="3">
    <source>
        <dbReference type="Proteomes" id="UP001258994"/>
    </source>
</evidence>
<dbReference type="PANTHER" id="PTHR43792">
    <property type="entry name" value="GNAT FAMILY, PUTATIVE (AFU_ORTHOLOGUE AFUA_3G00765)-RELATED-RELATED"/>
    <property type="match status" value="1"/>
</dbReference>
<evidence type="ECO:0000259" key="1">
    <source>
        <dbReference type="Pfam" id="PF13302"/>
    </source>
</evidence>
<dbReference type="SUPFAM" id="SSF55729">
    <property type="entry name" value="Acyl-CoA N-acyltransferases (Nat)"/>
    <property type="match status" value="1"/>
</dbReference>